<evidence type="ECO:0000313" key="1">
    <source>
        <dbReference type="EMBL" id="KAF4396902.1"/>
    </source>
</evidence>
<sequence length="78" mass="9047">MERLSTCHVRVYLEQKGSGEWDEEFVRAVFNPTNAELILQMATSECDIEDKILWHYSKDGEYSVRSGYLTTTLKKVIS</sequence>
<evidence type="ECO:0000313" key="2">
    <source>
        <dbReference type="Proteomes" id="UP000525078"/>
    </source>
</evidence>
<proteinExistence type="predicted"/>
<dbReference type="EMBL" id="JAATIP010000001">
    <property type="protein sequence ID" value="KAF4396902.1"/>
    <property type="molecule type" value="Genomic_DNA"/>
</dbReference>
<dbReference type="Proteomes" id="UP000525078">
    <property type="component" value="Unassembled WGS sequence"/>
</dbReference>
<comment type="caution">
    <text evidence="1">The sequence shown here is derived from an EMBL/GenBank/DDBJ whole genome shotgun (WGS) entry which is preliminary data.</text>
</comment>
<reference evidence="1 2" key="1">
    <citation type="journal article" date="2020" name="bioRxiv">
        <title>Sequence and annotation of 42 cannabis genomes reveals extensive copy number variation in cannabinoid synthesis and pathogen resistance genes.</title>
        <authorList>
            <person name="Mckernan K.J."/>
            <person name="Helbert Y."/>
            <person name="Kane L.T."/>
            <person name="Ebling H."/>
            <person name="Zhang L."/>
            <person name="Liu B."/>
            <person name="Eaton Z."/>
            <person name="Mclaughlin S."/>
            <person name="Kingan S."/>
            <person name="Baybayan P."/>
            <person name="Concepcion G."/>
            <person name="Jordan M."/>
            <person name="Riva A."/>
            <person name="Barbazuk W."/>
            <person name="Harkins T."/>
        </authorList>
    </citation>
    <scope>NUCLEOTIDE SEQUENCE [LARGE SCALE GENOMIC DNA]</scope>
    <source>
        <strain evidence="2">cv. Jamaican Lion 4</strain>
        <tissue evidence="1">Leaf</tissue>
    </source>
</reference>
<dbReference type="AlphaFoldDB" id="A0A7J6HNS0"/>
<accession>A0A7J6HNS0</accession>
<organism evidence="1 2">
    <name type="scientific">Cannabis sativa</name>
    <name type="common">Hemp</name>
    <name type="synonym">Marijuana</name>
    <dbReference type="NCBI Taxonomy" id="3483"/>
    <lineage>
        <taxon>Eukaryota</taxon>
        <taxon>Viridiplantae</taxon>
        <taxon>Streptophyta</taxon>
        <taxon>Embryophyta</taxon>
        <taxon>Tracheophyta</taxon>
        <taxon>Spermatophyta</taxon>
        <taxon>Magnoliopsida</taxon>
        <taxon>eudicotyledons</taxon>
        <taxon>Gunneridae</taxon>
        <taxon>Pentapetalae</taxon>
        <taxon>rosids</taxon>
        <taxon>fabids</taxon>
        <taxon>Rosales</taxon>
        <taxon>Cannabaceae</taxon>
        <taxon>Cannabis</taxon>
    </lineage>
</organism>
<name>A0A7J6HNS0_CANSA</name>
<protein>
    <submittedName>
        <fullName evidence="1">Uncharacterized protein</fullName>
    </submittedName>
</protein>
<gene>
    <name evidence="1" type="ORF">F8388_004870</name>
</gene>